<dbReference type="FunFam" id="3.30.930.10:FF:000016">
    <property type="entry name" value="Asparagine--tRNA ligase"/>
    <property type="match status" value="1"/>
</dbReference>
<gene>
    <name evidence="8" type="primary">asnS</name>
    <name evidence="10" type="ORF">C7I36_03240</name>
</gene>
<dbReference type="InterPro" id="IPR012340">
    <property type="entry name" value="NA-bd_OB-fold"/>
</dbReference>
<dbReference type="OrthoDB" id="9762036at2"/>
<evidence type="ECO:0000256" key="5">
    <source>
        <dbReference type="ARBA" id="ARBA00022840"/>
    </source>
</evidence>
<dbReference type="InterPro" id="IPR006195">
    <property type="entry name" value="aa-tRNA-synth_II"/>
</dbReference>
<comment type="catalytic activity">
    <reaction evidence="8">
        <text>tRNA(Asn) + L-asparagine + ATP = L-asparaginyl-tRNA(Asn) + AMP + diphosphate + H(+)</text>
        <dbReference type="Rhea" id="RHEA:11180"/>
        <dbReference type="Rhea" id="RHEA-COMP:9659"/>
        <dbReference type="Rhea" id="RHEA-COMP:9674"/>
        <dbReference type="ChEBI" id="CHEBI:15378"/>
        <dbReference type="ChEBI" id="CHEBI:30616"/>
        <dbReference type="ChEBI" id="CHEBI:33019"/>
        <dbReference type="ChEBI" id="CHEBI:58048"/>
        <dbReference type="ChEBI" id="CHEBI:78442"/>
        <dbReference type="ChEBI" id="CHEBI:78515"/>
        <dbReference type="ChEBI" id="CHEBI:456215"/>
        <dbReference type="EC" id="6.1.1.22"/>
    </reaction>
</comment>
<comment type="similarity">
    <text evidence="1 8">Belongs to the class-II aminoacyl-tRNA synthetase family.</text>
</comment>
<evidence type="ECO:0000256" key="6">
    <source>
        <dbReference type="ARBA" id="ARBA00022917"/>
    </source>
</evidence>
<dbReference type="InterPro" id="IPR004522">
    <property type="entry name" value="Asn-tRNA-ligase"/>
</dbReference>
<dbReference type="InterPro" id="IPR045864">
    <property type="entry name" value="aa-tRNA-synth_II/BPL/LPL"/>
</dbReference>
<comment type="subunit">
    <text evidence="8">Homodimer.</text>
</comment>
<keyword evidence="2 8" id="KW-0963">Cytoplasm</keyword>
<dbReference type="InterPro" id="IPR004365">
    <property type="entry name" value="NA-bd_OB_tRNA"/>
</dbReference>
<dbReference type="Gene3D" id="3.30.930.10">
    <property type="entry name" value="Bira Bifunctional Protein, Domain 2"/>
    <property type="match status" value="1"/>
</dbReference>
<protein>
    <recommendedName>
        <fullName evidence="8">Asparagine--tRNA ligase</fullName>
        <ecNumber evidence="8">6.1.1.22</ecNumber>
    </recommendedName>
    <alternativeName>
        <fullName evidence="8">Asparaginyl-tRNA synthetase</fullName>
        <shortName evidence="8">AsnRS</shortName>
    </alternativeName>
</protein>
<keyword evidence="11" id="KW-1185">Reference proteome</keyword>
<dbReference type="AlphaFoldDB" id="A0A2P7R9L7"/>
<dbReference type="Pfam" id="PF01336">
    <property type="entry name" value="tRNA_anti-codon"/>
    <property type="match status" value="1"/>
</dbReference>
<dbReference type="InterPro" id="IPR004364">
    <property type="entry name" value="Aa-tRNA-synt_II"/>
</dbReference>
<dbReference type="SUPFAM" id="SSF50249">
    <property type="entry name" value="Nucleic acid-binding proteins"/>
    <property type="match status" value="1"/>
</dbReference>
<dbReference type="PROSITE" id="PS50862">
    <property type="entry name" value="AA_TRNA_LIGASE_II"/>
    <property type="match status" value="1"/>
</dbReference>
<dbReference type="NCBIfam" id="NF003037">
    <property type="entry name" value="PRK03932.1"/>
    <property type="match status" value="1"/>
</dbReference>
<evidence type="ECO:0000256" key="2">
    <source>
        <dbReference type="ARBA" id="ARBA00022490"/>
    </source>
</evidence>
<evidence type="ECO:0000256" key="4">
    <source>
        <dbReference type="ARBA" id="ARBA00022741"/>
    </source>
</evidence>
<dbReference type="RefSeq" id="WP_106452291.1">
    <property type="nucleotide sequence ID" value="NZ_PXYH01000003.1"/>
</dbReference>
<dbReference type="GO" id="GO:0005737">
    <property type="term" value="C:cytoplasm"/>
    <property type="evidence" value="ECO:0007669"/>
    <property type="project" value="UniProtKB-SubCell"/>
</dbReference>
<evidence type="ECO:0000256" key="7">
    <source>
        <dbReference type="ARBA" id="ARBA00023146"/>
    </source>
</evidence>
<dbReference type="GO" id="GO:0003676">
    <property type="term" value="F:nucleic acid binding"/>
    <property type="evidence" value="ECO:0007669"/>
    <property type="project" value="InterPro"/>
</dbReference>
<dbReference type="PANTHER" id="PTHR22594">
    <property type="entry name" value="ASPARTYL/LYSYL-TRNA SYNTHETASE"/>
    <property type="match status" value="1"/>
</dbReference>
<keyword evidence="3 8" id="KW-0436">Ligase</keyword>
<keyword evidence="4 8" id="KW-0547">Nucleotide-binding</keyword>
<dbReference type="HAMAP" id="MF_00534">
    <property type="entry name" value="Asn_tRNA_synth"/>
    <property type="match status" value="1"/>
</dbReference>
<dbReference type="GO" id="GO:0005524">
    <property type="term" value="F:ATP binding"/>
    <property type="evidence" value="ECO:0007669"/>
    <property type="project" value="UniProtKB-UniRule"/>
</dbReference>
<dbReference type="Pfam" id="PF00152">
    <property type="entry name" value="tRNA-synt_2"/>
    <property type="match status" value="1"/>
</dbReference>
<evidence type="ECO:0000256" key="1">
    <source>
        <dbReference type="ARBA" id="ARBA00008226"/>
    </source>
</evidence>
<dbReference type="NCBIfam" id="TIGR00457">
    <property type="entry name" value="asnS"/>
    <property type="match status" value="1"/>
</dbReference>
<evidence type="ECO:0000313" key="11">
    <source>
        <dbReference type="Proteomes" id="UP000242181"/>
    </source>
</evidence>
<dbReference type="GO" id="GO:0006421">
    <property type="term" value="P:asparaginyl-tRNA aminoacylation"/>
    <property type="evidence" value="ECO:0007669"/>
    <property type="project" value="UniProtKB-UniRule"/>
</dbReference>
<dbReference type="Proteomes" id="UP000242181">
    <property type="component" value="Unassembled WGS sequence"/>
</dbReference>
<reference evidence="10 11" key="1">
    <citation type="submission" date="2018-03" db="EMBL/GenBank/DDBJ databases">
        <title>The draft genome of Zobellella taiwanensis JCM 13381.</title>
        <authorList>
            <person name="Liu L."/>
            <person name="Li L."/>
            <person name="Wang T."/>
            <person name="Zhang X."/>
            <person name="Liang L."/>
        </authorList>
    </citation>
    <scope>NUCLEOTIDE SEQUENCE [LARGE SCALE GENOMIC DNA]</scope>
    <source>
        <strain evidence="10 11">JCM 13381</strain>
    </source>
</reference>
<dbReference type="CDD" id="cd00776">
    <property type="entry name" value="AsxRS_core"/>
    <property type="match status" value="1"/>
</dbReference>
<feature type="domain" description="Aminoacyl-transfer RNA synthetases class-II family profile" evidence="9">
    <location>
        <begin position="139"/>
        <end position="456"/>
    </location>
</feature>
<accession>A0A2P7R9L7</accession>
<dbReference type="CDD" id="cd04318">
    <property type="entry name" value="EcAsnRS_like_N"/>
    <property type="match status" value="1"/>
</dbReference>
<organism evidence="10 11">
    <name type="scientific">Zobellella taiwanensis</name>
    <dbReference type="NCBI Taxonomy" id="347535"/>
    <lineage>
        <taxon>Bacteria</taxon>
        <taxon>Pseudomonadati</taxon>
        <taxon>Pseudomonadota</taxon>
        <taxon>Gammaproteobacteria</taxon>
        <taxon>Aeromonadales</taxon>
        <taxon>Aeromonadaceae</taxon>
        <taxon>Zobellella</taxon>
    </lineage>
</organism>
<keyword evidence="6 8" id="KW-0648">Protein biosynthesis</keyword>
<dbReference type="Gene3D" id="2.40.50.140">
    <property type="entry name" value="Nucleic acid-binding proteins"/>
    <property type="match status" value="1"/>
</dbReference>
<comment type="caution">
    <text evidence="10">The sequence shown here is derived from an EMBL/GenBank/DDBJ whole genome shotgun (WGS) entry which is preliminary data.</text>
</comment>
<proteinExistence type="inferred from homology"/>
<sequence>MTHASVTDVLAGKYPVGTTLTVKGWIRTRRDSKAGISFLAIHDGSCFNPVQAVVPSEVANYQSEVVRLTTGCSVEVTGTVTASQGQGQDFELQATGVRVVGWVDDPDTYPMAAKRHSIEYLREYAHLRPRTNLIGAVARVRNCLSQALHRFFHEHGYMWVATPIVTASDCEGAGEMFRVSTLDLHNLPHTDKGDIDFGEDFFGKEAFLTVSGQLNAETYACALSKIYTFGPTFRAENSNTSRHLAEFWMVEPELAFADLDDAARLAEQMLKYVFKAVLAERMDDMAFFAERVDKDAVRRLQEFVDTDFAQVDYTDAVRILQESGRSFEFPVEWGIDLSSEHERYLAEEHFKAPVVVKNYPKDIKAFYMRLNADGKTVAAMDVLAPGIGEIIGGSQREERLEVLDQRLEEMGLNKEDYWWYRDLRRYGTVPHAGFGLGFERLVAYVTGMGNVRDVIPFPRTPRNAEF</sequence>
<name>A0A2P7R9L7_9GAMM</name>
<dbReference type="PANTHER" id="PTHR22594:SF34">
    <property type="entry name" value="ASPARAGINE--TRNA LIGASE, MITOCHONDRIAL-RELATED"/>
    <property type="match status" value="1"/>
</dbReference>
<evidence type="ECO:0000256" key="8">
    <source>
        <dbReference type="HAMAP-Rule" id="MF_00534"/>
    </source>
</evidence>
<dbReference type="EC" id="6.1.1.22" evidence="8"/>
<evidence type="ECO:0000313" key="10">
    <source>
        <dbReference type="EMBL" id="PSJ46928.1"/>
    </source>
</evidence>
<dbReference type="SUPFAM" id="SSF55681">
    <property type="entry name" value="Class II aaRS and biotin synthetases"/>
    <property type="match status" value="1"/>
</dbReference>
<evidence type="ECO:0000259" key="9">
    <source>
        <dbReference type="PROSITE" id="PS50862"/>
    </source>
</evidence>
<comment type="subcellular location">
    <subcellularLocation>
        <location evidence="8">Cytoplasm</location>
    </subcellularLocation>
</comment>
<dbReference type="GO" id="GO:0004816">
    <property type="term" value="F:asparagine-tRNA ligase activity"/>
    <property type="evidence" value="ECO:0007669"/>
    <property type="project" value="UniProtKB-UniRule"/>
</dbReference>
<dbReference type="InterPro" id="IPR002312">
    <property type="entry name" value="Asp/Asn-tRNA-synth_IIb"/>
</dbReference>
<keyword evidence="5 8" id="KW-0067">ATP-binding</keyword>
<evidence type="ECO:0000256" key="3">
    <source>
        <dbReference type="ARBA" id="ARBA00022598"/>
    </source>
</evidence>
<dbReference type="EMBL" id="PXYH01000003">
    <property type="protein sequence ID" value="PSJ46928.1"/>
    <property type="molecule type" value="Genomic_DNA"/>
</dbReference>
<dbReference type="PRINTS" id="PR01042">
    <property type="entry name" value="TRNASYNTHASP"/>
</dbReference>
<keyword evidence="7 8" id="KW-0030">Aminoacyl-tRNA synthetase</keyword>